<evidence type="ECO:0008006" key="4">
    <source>
        <dbReference type="Google" id="ProtNLM"/>
    </source>
</evidence>
<keyword evidence="1" id="KW-0732">Signal</keyword>
<dbReference type="EMBL" id="JAWWNJ010000086">
    <property type="protein sequence ID" value="KAK7000936.1"/>
    <property type="molecule type" value="Genomic_DNA"/>
</dbReference>
<dbReference type="Proteomes" id="UP001362999">
    <property type="component" value="Unassembled WGS sequence"/>
</dbReference>
<dbReference type="Gene3D" id="3.80.10.10">
    <property type="entry name" value="Ribonuclease Inhibitor"/>
    <property type="match status" value="1"/>
</dbReference>
<keyword evidence="3" id="KW-1185">Reference proteome</keyword>
<organism evidence="2 3">
    <name type="scientific">Favolaschia claudopus</name>
    <dbReference type="NCBI Taxonomy" id="2862362"/>
    <lineage>
        <taxon>Eukaryota</taxon>
        <taxon>Fungi</taxon>
        <taxon>Dikarya</taxon>
        <taxon>Basidiomycota</taxon>
        <taxon>Agaricomycotina</taxon>
        <taxon>Agaricomycetes</taxon>
        <taxon>Agaricomycetidae</taxon>
        <taxon>Agaricales</taxon>
        <taxon>Marasmiineae</taxon>
        <taxon>Mycenaceae</taxon>
        <taxon>Favolaschia</taxon>
    </lineage>
</organism>
<comment type="caution">
    <text evidence="2">The sequence shown here is derived from an EMBL/GenBank/DDBJ whole genome shotgun (WGS) entry which is preliminary data.</text>
</comment>
<name>A0AAW0A547_9AGAR</name>
<evidence type="ECO:0000256" key="1">
    <source>
        <dbReference type="SAM" id="SignalP"/>
    </source>
</evidence>
<evidence type="ECO:0000313" key="2">
    <source>
        <dbReference type="EMBL" id="KAK7000936.1"/>
    </source>
</evidence>
<feature type="chain" id="PRO_5043776829" description="F-box domain-containing protein" evidence="1">
    <location>
        <begin position="19"/>
        <end position="229"/>
    </location>
</feature>
<sequence length="229" mass="25547">VCFQWRSVALLSPSLWRAFSLYTRASLSLNSQILNCWLQRSGCLRLSIGIYLPTDGPWIKEALTSFITTLVAHSARWEHISLTLPFECMDLLRGQTPFLRSLMLGPCDAPMPGPDHPISLFSDAPQLHSVRLSVCFEPDIIALPWANLSHLEATLLSPQECATILSEAKNLSCFRAVIVDCDDLLLAIPSFPKLQSLTLIGNAEETPREDLLDALTLPMLRQLNLHGIW</sequence>
<gene>
    <name evidence="2" type="ORF">R3P38DRAFT_2560333</name>
</gene>
<dbReference type="InterPro" id="IPR032675">
    <property type="entry name" value="LRR_dom_sf"/>
</dbReference>
<feature type="signal peptide" evidence="1">
    <location>
        <begin position="1"/>
        <end position="18"/>
    </location>
</feature>
<protein>
    <recommendedName>
        <fullName evidence="4">F-box domain-containing protein</fullName>
    </recommendedName>
</protein>
<proteinExistence type="predicted"/>
<dbReference type="AlphaFoldDB" id="A0AAW0A547"/>
<feature type="non-terminal residue" evidence="2">
    <location>
        <position position="1"/>
    </location>
</feature>
<reference evidence="2 3" key="1">
    <citation type="journal article" date="2024" name="J Genomics">
        <title>Draft genome sequencing and assembly of Favolaschia claudopus CIRM-BRFM 2984 isolated from oak limbs.</title>
        <authorList>
            <person name="Navarro D."/>
            <person name="Drula E."/>
            <person name="Chaduli D."/>
            <person name="Cazenave R."/>
            <person name="Ahrendt S."/>
            <person name="Wang J."/>
            <person name="Lipzen A."/>
            <person name="Daum C."/>
            <person name="Barry K."/>
            <person name="Grigoriev I.V."/>
            <person name="Favel A."/>
            <person name="Rosso M.N."/>
            <person name="Martin F."/>
        </authorList>
    </citation>
    <scope>NUCLEOTIDE SEQUENCE [LARGE SCALE GENOMIC DNA]</scope>
    <source>
        <strain evidence="2 3">CIRM-BRFM 2984</strain>
    </source>
</reference>
<evidence type="ECO:0000313" key="3">
    <source>
        <dbReference type="Proteomes" id="UP001362999"/>
    </source>
</evidence>
<accession>A0AAW0A547</accession>
<dbReference type="SUPFAM" id="SSF52047">
    <property type="entry name" value="RNI-like"/>
    <property type="match status" value="1"/>
</dbReference>